<reference evidence="6 7" key="1">
    <citation type="submission" date="2020-06" db="EMBL/GenBank/DDBJ databases">
        <title>Oricola thermophila sp. nov. isolated from a tidal sediments.</title>
        <authorList>
            <person name="Kwon K.K."/>
            <person name="Yang S.-H."/>
            <person name="Park M.-J."/>
        </authorList>
    </citation>
    <scope>NUCLEOTIDE SEQUENCE [LARGE SCALE GENOMIC DNA]</scope>
    <source>
        <strain evidence="6 7">MEBiC13590</strain>
    </source>
</reference>
<dbReference type="InterPro" id="IPR005119">
    <property type="entry name" value="LysR_subst-bd"/>
</dbReference>
<dbReference type="SUPFAM" id="SSF46785">
    <property type="entry name" value="Winged helix' DNA-binding domain"/>
    <property type="match status" value="1"/>
</dbReference>
<dbReference type="EMBL" id="CP054836">
    <property type="protein sequence ID" value="QKV16995.1"/>
    <property type="molecule type" value="Genomic_DNA"/>
</dbReference>
<dbReference type="Pfam" id="PF03466">
    <property type="entry name" value="LysR_substrate"/>
    <property type="match status" value="1"/>
</dbReference>
<evidence type="ECO:0000313" key="7">
    <source>
        <dbReference type="Proteomes" id="UP000509367"/>
    </source>
</evidence>
<evidence type="ECO:0000256" key="3">
    <source>
        <dbReference type="ARBA" id="ARBA00023125"/>
    </source>
</evidence>
<accession>A0A6N1VBW7</accession>
<dbReference type="InterPro" id="IPR058163">
    <property type="entry name" value="LysR-type_TF_proteobact-type"/>
</dbReference>
<keyword evidence="3" id="KW-0238">DNA-binding</keyword>
<dbReference type="KEGG" id="orm:HTY61_00195"/>
<dbReference type="GO" id="GO:0006351">
    <property type="term" value="P:DNA-templated transcription"/>
    <property type="evidence" value="ECO:0007669"/>
    <property type="project" value="TreeGrafter"/>
</dbReference>
<dbReference type="PANTHER" id="PTHR30537:SF3">
    <property type="entry name" value="TRANSCRIPTIONAL REGULATORY PROTEIN"/>
    <property type="match status" value="1"/>
</dbReference>
<evidence type="ECO:0000256" key="1">
    <source>
        <dbReference type="ARBA" id="ARBA00009437"/>
    </source>
</evidence>
<dbReference type="SUPFAM" id="SSF53850">
    <property type="entry name" value="Periplasmic binding protein-like II"/>
    <property type="match status" value="1"/>
</dbReference>
<dbReference type="Gene3D" id="3.40.190.290">
    <property type="match status" value="1"/>
</dbReference>
<dbReference type="RefSeq" id="WP_175274891.1">
    <property type="nucleotide sequence ID" value="NZ_CP054836.1"/>
</dbReference>
<dbReference type="GO" id="GO:0043565">
    <property type="term" value="F:sequence-specific DNA binding"/>
    <property type="evidence" value="ECO:0007669"/>
    <property type="project" value="TreeGrafter"/>
</dbReference>
<keyword evidence="7" id="KW-1185">Reference proteome</keyword>
<name>A0A6N1VBW7_9HYPH</name>
<dbReference type="PANTHER" id="PTHR30537">
    <property type="entry name" value="HTH-TYPE TRANSCRIPTIONAL REGULATOR"/>
    <property type="match status" value="1"/>
</dbReference>
<feature type="domain" description="HTH lysR-type" evidence="5">
    <location>
        <begin position="1"/>
        <end position="58"/>
    </location>
</feature>
<gene>
    <name evidence="6" type="ORF">HTY61_00195</name>
</gene>
<dbReference type="AlphaFoldDB" id="A0A6N1VBW7"/>
<evidence type="ECO:0000256" key="2">
    <source>
        <dbReference type="ARBA" id="ARBA00023015"/>
    </source>
</evidence>
<protein>
    <submittedName>
        <fullName evidence="6">LysR family transcriptional regulator</fullName>
    </submittedName>
</protein>
<dbReference type="GO" id="GO:0003700">
    <property type="term" value="F:DNA-binding transcription factor activity"/>
    <property type="evidence" value="ECO:0007669"/>
    <property type="project" value="InterPro"/>
</dbReference>
<dbReference type="Proteomes" id="UP000509367">
    <property type="component" value="Chromosome"/>
</dbReference>
<dbReference type="InterPro" id="IPR036390">
    <property type="entry name" value="WH_DNA-bd_sf"/>
</dbReference>
<dbReference type="PROSITE" id="PS50931">
    <property type="entry name" value="HTH_LYSR"/>
    <property type="match status" value="1"/>
</dbReference>
<dbReference type="Gene3D" id="1.10.10.10">
    <property type="entry name" value="Winged helix-like DNA-binding domain superfamily/Winged helix DNA-binding domain"/>
    <property type="match status" value="1"/>
</dbReference>
<organism evidence="6 7">
    <name type="scientific">Oricola thermophila</name>
    <dbReference type="NCBI Taxonomy" id="2742145"/>
    <lineage>
        <taxon>Bacteria</taxon>
        <taxon>Pseudomonadati</taxon>
        <taxon>Pseudomonadota</taxon>
        <taxon>Alphaproteobacteria</taxon>
        <taxon>Hyphomicrobiales</taxon>
        <taxon>Ahrensiaceae</taxon>
        <taxon>Oricola</taxon>
    </lineage>
</organism>
<sequence length="302" mass="33666">MNWDDYRYFLAVARSGSLSRAGQQLGVDHATVSRRIKALEEALGIKLFHRSPGGYSLTRDGEALVGMAERMESAAVQAEGAFSGSGRESLSGPVRIGVPEGVAAYIVVEAAQALCERYPKLEIQMIALPQRFSLAKREADFAISVSRPQSGRVKIQKIADYDLHLYGAKSYLAGHPTVRQLSDLRRLRGIGYVPDMIFDKELDYIPLIDPGFRPHLTSTSVHVQLEAVLNGAGVAIVHDFMAERHPDLVRVLPEEISFTRTFWSVVHEDYAEVERIRVCVNEIVEHMRKRLRNRPGQAVTSI</sequence>
<evidence type="ECO:0000259" key="5">
    <source>
        <dbReference type="PROSITE" id="PS50931"/>
    </source>
</evidence>
<evidence type="ECO:0000313" key="6">
    <source>
        <dbReference type="EMBL" id="QKV16995.1"/>
    </source>
</evidence>
<keyword evidence="4" id="KW-0804">Transcription</keyword>
<dbReference type="InterPro" id="IPR000847">
    <property type="entry name" value="LysR_HTH_N"/>
</dbReference>
<evidence type="ECO:0000256" key="4">
    <source>
        <dbReference type="ARBA" id="ARBA00023163"/>
    </source>
</evidence>
<proteinExistence type="inferred from homology"/>
<dbReference type="InterPro" id="IPR036388">
    <property type="entry name" value="WH-like_DNA-bd_sf"/>
</dbReference>
<comment type="similarity">
    <text evidence="1">Belongs to the LysR transcriptional regulatory family.</text>
</comment>
<dbReference type="FunFam" id="1.10.10.10:FF:000001">
    <property type="entry name" value="LysR family transcriptional regulator"/>
    <property type="match status" value="1"/>
</dbReference>
<keyword evidence="2" id="KW-0805">Transcription regulation</keyword>
<dbReference type="Pfam" id="PF00126">
    <property type="entry name" value="HTH_1"/>
    <property type="match status" value="1"/>
</dbReference>